<feature type="transmembrane region" description="Helical" evidence="1">
    <location>
        <begin position="12"/>
        <end position="33"/>
    </location>
</feature>
<evidence type="ECO:0000256" key="1">
    <source>
        <dbReference type="SAM" id="Phobius"/>
    </source>
</evidence>
<evidence type="ECO:0000313" key="3">
    <source>
        <dbReference type="Proteomes" id="UP000176834"/>
    </source>
</evidence>
<keyword evidence="1" id="KW-0472">Membrane</keyword>
<dbReference type="Proteomes" id="UP000176834">
    <property type="component" value="Unassembled WGS sequence"/>
</dbReference>
<sequence length="93" mass="10358">MMSGNCGCFHHWVVKGISVLAWVAGVLFFWTSMRMISFWGFEAPYYAWSVVVLVLLSKSSGFCGCCGWGSKMMEGKTCSHSMDCKCGDCDRCK</sequence>
<organism evidence="2 3">
    <name type="scientific">Candidatus Yanofskybacteria bacterium RIFCSPHIGHO2_02_FULL_38_22b</name>
    <dbReference type="NCBI Taxonomy" id="1802673"/>
    <lineage>
        <taxon>Bacteria</taxon>
        <taxon>Candidatus Yanofskyibacteriota</taxon>
    </lineage>
</organism>
<comment type="caution">
    <text evidence="2">The sequence shown here is derived from an EMBL/GenBank/DDBJ whole genome shotgun (WGS) entry which is preliminary data.</text>
</comment>
<protein>
    <submittedName>
        <fullName evidence="2">Uncharacterized protein</fullName>
    </submittedName>
</protein>
<keyword evidence="1" id="KW-0812">Transmembrane</keyword>
<name>A0A1F8F3B2_9BACT</name>
<gene>
    <name evidence="2" type="ORF">A3B86_02000</name>
</gene>
<feature type="transmembrane region" description="Helical" evidence="1">
    <location>
        <begin position="45"/>
        <end position="69"/>
    </location>
</feature>
<evidence type="ECO:0000313" key="2">
    <source>
        <dbReference type="EMBL" id="OGN07158.1"/>
    </source>
</evidence>
<dbReference type="EMBL" id="MGJN01000009">
    <property type="protein sequence ID" value="OGN07158.1"/>
    <property type="molecule type" value="Genomic_DNA"/>
</dbReference>
<accession>A0A1F8F3B2</accession>
<keyword evidence="1" id="KW-1133">Transmembrane helix</keyword>
<proteinExistence type="predicted"/>
<reference evidence="2 3" key="1">
    <citation type="journal article" date="2016" name="Nat. Commun.">
        <title>Thousands of microbial genomes shed light on interconnected biogeochemical processes in an aquifer system.</title>
        <authorList>
            <person name="Anantharaman K."/>
            <person name="Brown C.T."/>
            <person name="Hug L.A."/>
            <person name="Sharon I."/>
            <person name="Castelle C.J."/>
            <person name="Probst A.J."/>
            <person name="Thomas B.C."/>
            <person name="Singh A."/>
            <person name="Wilkins M.J."/>
            <person name="Karaoz U."/>
            <person name="Brodie E.L."/>
            <person name="Williams K.H."/>
            <person name="Hubbard S.S."/>
            <person name="Banfield J.F."/>
        </authorList>
    </citation>
    <scope>NUCLEOTIDE SEQUENCE [LARGE SCALE GENOMIC DNA]</scope>
</reference>
<dbReference type="AlphaFoldDB" id="A0A1F8F3B2"/>